<evidence type="ECO:0000313" key="1">
    <source>
        <dbReference type="EMBL" id="KAH1046406.1"/>
    </source>
</evidence>
<sequence>MENELTELTLNEEEDEILQIQLDSNMEREGGVSTTGVLPNSQYNLLPSHEKYDGKSVASTYKILNTLTQKRTAKKGFMVVKLDMSKAYNKVEWNFLKEIMVRMNFSTKWIKVIMQCVTTVSYSVVINGHIGEKFLVIRGLRQGSNKHGANLSENILREYRFCSSQCVNFDKSTVFFSKNISGEDKQLVVNLLRVRSLSEPERYLGLPNMVGRRKNESFQNLKDRFKKLIDNWSTRFLSQGRREVFIKAILQAVPTYTMACFLLPRSLCDDLENIIAKYWWKKGHGKRGIHWCT</sequence>
<dbReference type="PANTHER" id="PTHR33116:SF86">
    <property type="entry name" value="REVERSE TRANSCRIPTASE DOMAIN-CONTAINING PROTEIN"/>
    <property type="match status" value="1"/>
</dbReference>
<organism evidence="1 2">
    <name type="scientific">Gossypium stocksii</name>
    <dbReference type="NCBI Taxonomy" id="47602"/>
    <lineage>
        <taxon>Eukaryota</taxon>
        <taxon>Viridiplantae</taxon>
        <taxon>Streptophyta</taxon>
        <taxon>Embryophyta</taxon>
        <taxon>Tracheophyta</taxon>
        <taxon>Spermatophyta</taxon>
        <taxon>Magnoliopsida</taxon>
        <taxon>eudicotyledons</taxon>
        <taxon>Gunneridae</taxon>
        <taxon>Pentapetalae</taxon>
        <taxon>rosids</taxon>
        <taxon>malvids</taxon>
        <taxon>Malvales</taxon>
        <taxon>Malvaceae</taxon>
        <taxon>Malvoideae</taxon>
        <taxon>Gossypium</taxon>
    </lineage>
</organism>
<dbReference type="Proteomes" id="UP000828251">
    <property type="component" value="Unassembled WGS sequence"/>
</dbReference>
<protein>
    <recommendedName>
        <fullName evidence="3">Reverse transcriptase</fullName>
    </recommendedName>
</protein>
<evidence type="ECO:0008006" key="3">
    <source>
        <dbReference type="Google" id="ProtNLM"/>
    </source>
</evidence>
<dbReference type="EMBL" id="JAIQCV010000011">
    <property type="protein sequence ID" value="KAH1046406.1"/>
    <property type="molecule type" value="Genomic_DNA"/>
</dbReference>
<accession>A0A9D3UJP9</accession>
<evidence type="ECO:0000313" key="2">
    <source>
        <dbReference type="Proteomes" id="UP000828251"/>
    </source>
</evidence>
<dbReference type="PANTHER" id="PTHR33116">
    <property type="entry name" value="REVERSE TRANSCRIPTASE ZINC-BINDING DOMAIN-CONTAINING PROTEIN-RELATED-RELATED"/>
    <property type="match status" value="1"/>
</dbReference>
<name>A0A9D3UJP9_9ROSI</name>
<keyword evidence="2" id="KW-1185">Reference proteome</keyword>
<proteinExistence type="predicted"/>
<reference evidence="1 2" key="1">
    <citation type="journal article" date="2021" name="Plant Biotechnol. J.">
        <title>Multi-omics assisted identification of the key and species-specific regulatory components of drought-tolerant mechanisms in Gossypium stocksii.</title>
        <authorList>
            <person name="Yu D."/>
            <person name="Ke L."/>
            <person name="Zhang D."/>
            <person name="Wu Y."/>
            <person name="Sun Y."/>
            <person name="Mei J."/>
            <person name="Sun J."/>
            <person name="Sun Y."/>
        </authorList>
    </citation>
    <scope>NUCLEOTIDE SEQUENCE [LARGE SCALE GENOMIC DNA]</scope>
    <source>
        <strain evidence="2">cv. E1</strain>
        <tissue evidence="1">Leaf</tissue>
    </source>
</reference>
<comment type="caution">
    <text evidence="1">The sequence shown here is derived from an EMBL/GenBank/DDBJ whole genome shotgun (WGS) entry which is preliminary data.</text>
</comment>
<dbReference type="AlphaFoldDB" id="A0A9D3UJP9"/>
<gene>
    <name evidence="1" type="ORF">J1N35_037190</name>
</gene>
<dbReference type="OrthoDB" id="1000206at2759"/>